<dbReference type="Proteomes" id="UP000255234">
    <property type="component" value="Unassembled WGS sequence"/>
</dbReference>
<sequence>MNIIDFFLINNTKYIKIDLSYNDNSKTISIKIIHLYYYEKTNYSHYDNKHLIKTIDMIYKIVCESITELENINILNKKYSYNRKSYTDKLEKIIKNKMSMFKNLTSLYIRYIDETFFVKSNIIYKRINNDKHTDEVVLFWK</sequence>
<organism evidence="1 2">
    <name type="scientific">Megamonas hypermegale</name>
    <dbReference type="NCBI Taxonomy" id="158847"/>
    <lineage>
        <taxon>Bacteria</taxon>
        <taxon>Bacillati</taxon>
        <taxon>Bacillota</taxon>
        <taxon>Negativicutes</taxon>
        <taxon>Selenomonadales</taxon>
        <taxon>Selenomonadaceae</taxon>
        <taxon>Megamonas</taxon>
    </lineage>
</organism>
<dbReference type="AlphaFoldDB" id="A0A378NTK7"/>
<reference evidence="1 2" key="1">
    <citation type="submission" date="2018-06" db="EMBL/GenBank/DDBJ databases">
        <authorList>
            <consortium name="Pathogen Informatics"/>
            <person name="Doyle S."/>
        </authorList>
    </citation>
    <scope>NUCLEOTIDE SEQUENCE [LARGE SCALE GENOMIC DNA]</scope>
    <source>
        <strain evidence="1 2">NCTC10571</strain>
    </source>
</reference>
<evidence type="ECO:0000313" key="1">
    <source>
        <dbReference type="EMBL" id="STY71206.1"/>
    </source>
</evidence>
<name>A0A378NTK7_9FIRM</name>
<gene>
    <name evidence="1" type="ORF">NCTC10571_01362</name>
</gene>
<evidence type="ECO:0000313" key="2">
    <source>
        <dbReference type="Proteomes" id="UP000255234"/>
    </source>
</evidence>
<protein>
    <submittedName>
        <fullName evidence="1">Uncharacterized protein</fullName>
    </submittedName>
</protein>
<accession>A0A378NTK7</accession>
<proteinExistence type="predicted"/>
<dbReference type="EMBL" id="UGPP01000001">
    <property type="protein sequence ID" value="STY71206.1"/>
    <property type="molecule type" value="Genomic_DNA"/>
</dbReference>